<sequence length="670" mass="74142">MFHKFYATPAVKVRNRTNNKNSGNSNVNNNIIVEQPLDTLSKRQKTAKACDRCRELRIDCDEQRPCSQCLETNTNFSVSHPARNQSSPQTVLSSDCSDHARRDLPSISPTDPSPHMSTSQKSPGVARTTANDVSKNQVDLASHVEGFFGTGQQAFDSSPNGEPHTEGAFPQLPHPVLPSENWTIASISLPVSERNHYLQLFWSDCHPFLQIVSEKDFAELSTLPPSTTNENYSAQHALVDSMIALGIQHSHTTRLSGRVLGLPQLYSVETPWPGFEYFSRSCECMRSSAEVTINALRCHVLLALYLMKGSAFRKAYNLVGITVRKAYIAKFHRIPPSHLPEAERTARVQLWWNLFSLDLCCSLQLDMPAASQKGLVKCPPPSEDALRRYVLSTSHRDPHRDVNSYTVHLVQLCVIIADISEGGSTADIVDDNEDINGPSSTHLEDHALLLSSALGNLEGWRDALPAELRWLPSEGDLDTARAAAFQNCCLLPVSIQRVAILLELQYHNTYTLVQRPFIRLRNIASNDSEAIESHINSSLRHATKIVNTIYTVCSTSDLLYGWSEILQPLWNAALTIMAYVYANSLSIMVPEALDSLSRAQTIFELFSSASTTAVSAKTTIESLTSGLLDMVANVSGAVTNNDLMSWDLFASLMEDRQKTPGEFGNVADQL</sequence>
<keyword evidence="4" id="KW-0804">Transcription</keyword>
<dbReference type="InterPro" id="IPR036864">
    <property type="entry name" value="Zn2-C6_fun-type_DNA-bd_sf"/>
</dbReference>
<dbReference type="RefSeq" id="XP_022630390.1">
    <property type="nucleotide sequence ID" value="XM_022775531.1"/>
</dbReference>
<dbReference type="Proteomes" id="UP000054304">
    <property type="component" value="Unassembled WGS sequence"/>
</dbReference>
<dbReference type="Pfam" id="PF04082">
    <property type="entry name" value="Fungal_trans"/>
    <property type="match status" value="1"/>
</dbReference>
<dbReference type="Pfam" id="PF00172">
    <property type="entry name" value="Zn_clus"/>
    <property type="match status" value="1"/>
</dbReference>
<keyword evidence="1" id="KW-0479">Metal-binding</keyword>
<evidence type="ECO:0000313" key="8">
    <source>
        <dbReference type="EMBL" id="CEP64180.1"/>
    </source>
</evidence>
<dbReference type="GO" id="GO:0000978">
    <property type="term" value="F:RNA polymerase II cis-regulatory region sequence-specific DNA binding"/>
    <property type="evidence" value="ECO:0007669"/>
    <property type="project" value="TreeGrafter"/>
</dbReference>
<evidence type="ECO:0000256" key="2">
    <source>
        <dbReference type="ARBA" id="ARBA00022833"/>
    </source>
</evidence>
<dbReference type="GO" id="GO:0008270">
    <property type="term" value="F:zinc ion binding"/>
    <property type="evidence" value="ECO:0007669"/>
    <property type="project" value="InterPro"/>
</dbReference>
<evidence type="ECO:0000256" key="6">
    <source>
        <dbReference type="SAM" id="MobiDB-lite"/>
    </source>
</evidence>
<dbReference type="InterPro" id="IPR051127">
    <property type="entry name" value="Fungal_SecMet_Regulators"/>
</dbReference>
<feature type="domain" description="Zn(2)-C6 fungal-type" evidence="7">
    <location>
        <begin position="49"/>
        <end position="73"/>
    </location>
</feature>
<dbReference type="HOGENOM" id="CLU_374668_0_0_1"/>
<evidence type="ECO:0000256" key="1">
    <source>
        <dbReference type="ARBA" id="ARBA00022723"/>
    </source>
</evidence>
<dbReference type="OrthoDB" id="5600212at2759"/>
<dbReference type="SMART" id="SM00906">
    <property type="entry name" value="Fungal_trans"/>
    <property type="match status" value="1"/>
</dbReference>
<dbReference type="InterPro" id="IPR001138">
    <property type="entry name" value="Zn2Cys6_DnaBD"/>
</dbReference>
<keyword evidence="9" id="KW-1185">Reference proteome</keyword>
<dbReference type="InterPro" id="IPR007219">
    <property type="entry name" value="XnlR_reg_dom"/>
</dbReference>
<evidence type="ECO:0000256" key="5">
    <source>
        <dbReference type="ARBA" id="ARBA00023242"/>
    </source>
</evidence>
<reference evidence="8 9" key="1">
    <citation type="submission" date="2014-12" db="EMBL/GenBank/DDBJ databases">
        <authorList>
            <person name="Neuveglise Cecile"/>
        </authorList>
    </citation>
    <scope>NUCLEOTIDE SEQUENCE [LARGE SCALE GENOMIC DNA]</scope>
    <source>
        <strain evidence="8 9">CBS 12615</strain>
    </source>
</reference>
<dbReference type="PROSITE" id="PS50048">
    <property type="entry name" value="ZN2_CY6_FUNGAL_2"/>
    <property type="match status" value="1"/>
</dbReference>
<name>A0A0C7N8G2_9SACH</name>
<dbReference type="EMBL" id="LN736369">
    <property type="protein sequence ID" value="CEP64180.1"/>
    <property type="molecule type" value="Genomic_DNA"/>
</dbReference>
<feature type="compositionally biased region" description="Polar residues" evidence="6">
    <location>
        <begin position="77"/>
        <end position="95"/>
    </location>
</feature>
<dbReference type="GO" id="GO:0006351">
    <property type="term" value="P:DNA-templated transcription"/>
    <property type="evidence" value="ECO:0007669"/>
    <property type="project" value="InterPro"/>
</dbReference>
<evidence type="ECO:0000256" key="4">
    <source>
        <dbReference type="ARBA" id="ARBA00023163"/>
    </source>
</evidence>
<protein>
    <submittedName>
        <fullName evidence="8">LALA0S10e04236g1_1</fullName>
    </submittedName>
</protein>
<dbReference type="CDD" id="cd00067">
    <property type="entry name" value="GAL4"/>
    <property type="match status" value="1"/>
</dbReference>
<dbReference type="SUPFAM" id="SSF57701">
    <property type="entry name" value="Zn2/Cys6 DNA-binding domain"/>
    <property type="match status" value="1"/>
</dbReference>
<accession>A0A0C7N8G2</accession>
<dbReference type="AlphaFoldDB" id="A0A0C7N8G2"/>
<evidence type="ECO:0000256" key="3">
    <source>
        <dbReference type="ARBA" id="ARBA00023015"/>
    </source>
</evidence>
<dbReference type="PANTHER" id="PTHR47424">
    <property type="entry name" value="REGULATORY PROTEIN GAL4"/>
    <property type="match status" value="1"/>
</dbReference>
<feature type="compositionally biased region" description="Polar residues" evidence="6">
    <location>
        <begin position="107"/>
        <end position="130"/>
    </location>
</feature>
<dbReference type="GO" id="GO:0000981">
    <property type="term" value="F:DNA-binding transcription factor activity, RNA polymerase II-specific"/>
    <property type="evidence" value="ECO:0007669"/>
    <property type="project" value="InterPro"/>
</dbReference>
<feature type="region of interest" description="Disordered" evidence="6">
    <location>
        <begin position="150"/>
        <end position="172"/>
    </location>
</feature>
<dbReference type="GeneID" id="34687721"/>
<evidence type="ECO:0000313" key="9">
    <source>
        <dbReference type="Proteomes" id="UP000054304"/>
    </source>
</evidence>
<dbReference type="GO" id="GO:0000435">
    <property type="term" value="P:positive regulation of transcription from RNA polymerase II promoter by galactose"/>
    <property type="evidence" value="ECO:0007669"/>
    <property type="project" value="TreeGrafter"/>
</dbReference>
<organism evidence="8 9">
    <name type="scientific">Lachancea lanzarotensis</name>
    <dbReference type="NCBI Taxonomy" id="1245769"/>
    <lineage>
        <taxon>Eukaryota</taxon>
        <taxon>Fungi</taxon>
        <taxon>Dikarya</taxon>
        <taxon>Ascomycota</taxon>
        <taxon>Saccharomycotina</taxon>
        <taxon>Saccharomycetes</taxon>
        <taxon>Saccharomycetales</taxon>
        <taxon>Saccharomycetaceae</taxon>
        <taxon>Lachancea</taxon>
    </lineage>
</organism>
<dbReference type="CDD" id="cd12148">
    <property type="entry name" value="fungal_TF_MHR"/>
    <property type="match status" value="1"/>
</dbReference>
<dbReference type="PANTHER" id="PTHR47424:SF12">
    <property type="entry name" value="TRANSCRIPTION FACTOR ASQA"/>
    <property type="match status" value="1"/>
</dbReference>
<dbReference type="SMART" id="SM00066">
    <property type="entry name" value="GAL4"/>
    <property type="match status" value="1"/>
</dbReference>
<evidence type="ECO:0000259" key="7">
    <source>
        <dbReference type="PROSITE" id="PS50048"/>
    </source>
</evidence>
<keyword evidence="3" id="KW-0805">Transcription regulation</keyword>
<dbReference type="Gene3D" id="4.10.240.10">
    <property type="entry name" value="Zn(2)-C6 fungal-type DNA-binding domain"/>
    <property type="match status" value="1"/>
</dbReference>
<feature type="compositionally biased region" description="Polar residues" evidence="6">
    <location>
        <begin position="150"/>
        <end position="160"/>
    </location>
</feature>
<dbReference type="GO" id="GO:0005634">
    <property type="term" value="C:nucleus"/>
    <property type="evidence" value="ECO:0007669"/>
    <property type="project" value="TreeGrafter"/>
</dbReference>
<feature type="region of interest" description="Disordered" evidence="6">
    <location>
        <begin position="77"/>
        <end position="130"/>
    </location>
</feature>
<gene>
    <name evidence="8" type="ORF">LALA0_S10e04236g</name>
</gene>
<keyword evidence="2" id="KW-0862">Zinc</keyword>
<proteinExistence type="predicted"/>
<keyword evidence="5" id="KW-0539">Nucleus</keyword>